<dbReference type="AlphaFoldDB" id="A0AAD9R7A0"/>
<reference evidence="10" key="1">
    <citation type="journal article" date="2023" name="G3 (Bethesda)">
        <title>Whole genome assembly and annotation of the endangered Caribbean coral Acropora cervicornis.</title>
        <authorList>
            <person name="Selwyn J.D."/>
            <person name="Vollmer S.V."/>
        </authorList>
    </citation>
    <scope>NUCLEOTIDE SEQUENCE</scope>
    <source>
        <strain evidence="10">K2</strain>
    </source>
</reference>
<evidence type="ECO:0000256" key="8">
    <source>
        <dbReference type="SAM" id="Phobius"/>
    </source>
</evidence>
<protein>
    <submittedName>
        <fullName evidence="10">Neuropeptide Y receptor type 2</fullName>
    </submittedName>
</protein>
<evidence type="ECO:0000313" key="10">
    <source>
        <dbReference type="EMBL" id="KAK2574193.1"/>
    </source>
</evidence>
<evidence type="ECO:0000256" key="2">
    <source>
        <dbReference type="ARBA" id="ARBA00022692"/>
    </source>
</evidence>
<keyword evidence="2 8" id="KW-0812">Transmembrane</keyword>
<gene>
    <name evidence="10" type="ORF">P5673_000328</name>
</gene>
<feature type="transmembrane region" description="Helical" evidence="8">
    <location>
        <begin position="169"/>
        <end position="193"/>
    </location>
</feature>
<name>A0AAD9R7A0_ACRCE</name>
<dbReference type="PANTHER" id="PTHR45695:SF9">
    <property type="entry name" value="LEUCOKININ RECEPTOR"/>
    <property type="match status" value="1"/>
</dbReference>
<dbReference type="InterPro" id="IPR000276">
    <property type="entry name" value="GPCR_Rhodpsn"/>
</dbReference>
<keyword evidence="6 10" id="KW-0675">Receptor</keyword>
<feature type="transmembrane region" description="Helical" evidence="8">
    <location>
        <begin position="95"/>
        <end position="117"/>
    </location>
</feature>
<dbReference type="Proteomes" id="UP001249851">
    <property type="component" value="Unassembled WGS sequence"/>
</dbReference>
<keyword evidence="5 8" id="KW-0472">Membrane</keyword>
<evidence type="ECO:0000256" key="6">
    <source>
        <dbReference type="ARBA" id="ARBA00023170"/>
    </source>
</evidence>
<evidence type="ECO:0000256" key="7">
    <source>
        <dbReference type="ARBA" id="ARBA00023224"/>
    </source>
</evidence>
<accession>A0AAD9R7A0</accession>
<evidence type="ECO:0000256" key="1">
    <source>
        <dbReference type="ARBA" id="ARBA00004141"/>
    </source>
</evidence>
<evidence type="ECO:0000256" key="5">
    <source>
        <dbReference type="ARBA" id="ARBA00023136"/>
    </source>
</evidence>
<sequence>HVEICVSQFKRTTHAAIFEARESKEDTKREKKMNLNNSANNTIEASNAMAKNEPYGLRVVGLVIFSVIIFTSLIGNALVLKAVMQIPRSCKPFGYYLVANLAVAEMVSSVCQPFVMVYQEKYSWLFGEFACKLLNPLQVLAVVVVTSDLAAIAFYRYQVMVTPLRKKLSGLAMAAIIGGMWVFALALSMPLFVTRILRRLPSGQKICQSKFPGSGYNTYSIIRFTISFLVPYLIMFLSYGAVTLKLKRHIRESFLESSEITTSSVERREASSSLRPDKPKRQRLKLELRRPRKGSKTGAEMECDLLRMIYVIIISFVVCYIPYQVLFLWEYSNKDWMFPFHAIMRKYFYILTCLPSAIHPLCYGTMNRFFARAFSKIVMCRR</sequence>
<evidence type="ECO:0000259" key="9">
    <source>
        <dbReference type="PROSITE" id="PS50262"/>
    </source>
</evidence>
<dbReference type="EMBL" id="JARQWQ010000001">
    <property type="protein sequence ID" value="KAK2574193.1"/>
    <property type="molecule type" value="Genomic_DNA"/>
</dbReference>
<comment type="caution">
    <text evidence="10">The sequence shown here is derived from an EMBL/GenBank/DDBJ whole genome shotgun (WGS) entry which is preliminary data.</text>
</comment>
<keyword evidence="7" id="KW-0807">Transducer</keyword>
<dbReference type="InterPro" id="IPR017452">
    <property type="entry name" value="GPCR_Rhodpsn_7TM"/>
</dbReference>
<feature type="non-terminal residue" evidence="10">
    <location>
        <position position="382"/>
    </location>
</feature>
<dbReference type="PRINTS" id="PR00237">
    <property type="entry name" value="GPCRRHODOPSN"/>
</dbReference>
<reference evidence="10" key="2">
    <citation type="journal article" date="2023" name="Science">
        <title>Genomic signatures of disease resistance in endangered staghorn corals.</title>
        <authorList>
            <person name="Vollmer S.V."/>
            <person name="Selwyn J.D."/>
            <person name="Despard B.A."/>
            <person name="Roesel C.L."/>
        </authorList>
    </citation>
    <scope>NUCLEOTIDE SEQUENCE</scope>
    <source>
        <strain evidence="10">K2</strain>
    </source>
</reference>
<proteinExistence type="predicted"/>
<dbReference type="CDD" id="cd00637">
    <property type="entry name" value="7tm_classA_rhodopsin-like"/>
    <property type="match status" value="1"/>
</dbReference>
<evidence type="ECO:0000256" key="4">
    <source>
        <dbReference type="ARBA" id="ARBA00023040"/>
    </source>
</evidence>
<feature type="transmembrane region" description="Helical" evidence="8">
    <location>
        <begin position="137"/>
        <end position="157"/>
    </location>
</feature>
<dbReference type="Pfam" id="PF00001">
    <property type="entry name" value="7tm_1"/>
    <property type="match status" value="1"/>
</dbReference>
<feature type="transmembrane region" description="Helical" evidence="8">
    <location>
        <begin position="59"/>
        <end position="83"/>
    </location>
</feature>
<feature type="transmembrane region" description="Helical" evidence="8">
    <location>
        <begin position="221"/>
        <end position="242"/>
    </location>
</feature>
<evidence type="ECO:0000313" key="11">
    <source>
        <dbReference type="Proteomes" id="UP001249851"/>
    </source>
</evidence>
<dbReference type="GO" id="GO:0004930">
    <property type="term" value="F:G protein-coupled receptor activity"/>
    <property type="evidence" value="ECO:0007669"/>
    <property type="project" value="UniProtKB-KW"/>
</dbReference>
<keyword evidence="11" id="KW-1185">Reference proteome</keyword>
<keyword evidence="3 8" id="KW-1133">Transmembrane helix</keyword>
<evidence type="ECO:0000256" key="3">
    <source>
        <dbReference type="ARBA" id="ARBA00022989"/>
    </source>
</evidence>
<feature type="transmembrane region" description="Helical" evidence="8">
    <location>
        <begin position="305"/>
        <end position="327"/>
    </location>
</feature>
<dbReference type="PANTHER" id="PTHR45695">
    <property type="entry name" value="LEUCOKININ RECEPTOR-RELATED"/>
    <property type="match status" value="1"/>
</dbReference>
<feature type="transmembrane region" description="Helical" evidence="8">
    <location>
        <begin position="347"/>
        <end position="366"/>
    </location>
</feature>
<comment type="subcellular location">
    <subcellularLocation>
        <location evidence="1">Membrane</location>
        <topology evidence="1">Multi-pass membrane protein</topology>
    </subcellularLocation>
</comment>
<keyword evidence="4" id="KW-0297">G-protein coupled receptor</keyword>
<dbReference type="PROSITE" id="PS50262">
    <property type="entry name" value="G_PROTEIN_RECEP_F1_2"/>
    <property type="match status" value="1"/>
</dbReference>
<organism evidence="10 11">
    <name type="scientific">Acropora cervicornis</name>
    <name type="common">Staghorn coral</name>
    <dbReference type="NCBI Taxonomy" id="6130"/>
    <lineage>
        <taxon>Eukaryota</taxon>
        <taxon>Metazoa</taxon>
        <taxon>Cnidaria</taxon>
        <taxon>Anthozoa</taxon>
        <taxon>Hexacorallia</taxon>
        <taxon>Scleractinia</taxon>
        <taxon>Astrocoeniina</taxon>
        <taxon>Acroporidae</taxon>
        <taxon>Acropora</taxon>
    </lineage>
</organism>
<dbReference type="Gene3D" id="1.20.1070.10">
    <property type="entry name" value="Rhodopsin 7-helix transmembrane proteins"/>
    <property type="match status" value="1"/>
</dbReference>
<dbReference type="SUPFAM" id="SSF81321">
    <property type="entry name" value="Family A G protein-coupled receptor-like"/>
    <property type="match status" value="1"/>
</dbReference>
<feature type="domain" description="G-protein coupled receptors family 1 profile" evidence="9">
    <location>
        <begin position="75"/>
        <end position="363"/>
    </location>
</feature>
<dbReference type="GO" id="GO:0005886">
    <property type="term" value="C:plasma membrane"/>
    <property type="evidence" value="ECO:0007669"/>
    <property type="project" value="TreeGrafter"/>
</dbReference>